<organism evidence="1 2">
    <name type="scientific">Rubrivivax rivuli</name>
    <dbReference type="NCBI Taxonomy" id="1862385"/>
    <lineage>
        <taxon>Bacteria</taxon>
        <taxon>Pseudomonadati</taxon>
        <taxon>Pseudomonadota</taxon>
        <taxon>Betaproteobacteria</taxon>
        <taxon>Burkholderiales</taxon>
        <taxon>Sphaerotilaceae</taxon>
        <taxon>Rubrivivax</taxon>
    </lineage>
</organism>
<evidence type="ECO:0000313" key="1">
    <source>
        <dbReference type="EMBL" id="RVU44259.1"/>
    </source>
</evidence>
<keyword evidence="2" id="KW-1185">Reference proteome</keyword>
<gene>
    <name evidence="1" type="ORF">EOE66_16355</name>
</gene>
<reference evidence="1 2" key="1">
    <citation type="submission" date="2019-01" db="EMBL/GenBank/DDBJ databases">
        <authorList>
            <person name="Chen W.-M."/>
        </authorList>
    </citation>
    <scope>NUCLEOTIDE SEQUENCE [LARGE SCALE GENOMIC DNA]</scope>
    <source>
        <strain evidence="1 2">KYPY4</strain>
    </source>
</reference>
<accession>A0A437RBV1</accession>
<proteinExistence type="predicted"/>
<dbReference type="Proteomes" id="UP000285575">
    <property type="component" value="Unassembled WGS sequence"/>
</dbReference>
<protein>
    <submittedName>
        <fullName evidence="1">Uncharacterized protein</fullName>
    </submittedName>
</protein>
<dbReference type="AlphaFoldDB" id="A0A437RBV1"/>
<dbReference type="RefSeq" id="WP_128229808.1">
    <property type="nucleotide sequence ID" value="NZ_SACR01000005.1"/>
</dbReference>
<name>A0A437RBV1_9BURK</name>
<dbReference type="OrthoDB" id="9182192at2"/>
<sequence length="146" mass="15418">MPNTPARTAPAAAPSAASIQHVTLERDCHGCPSGLRLELPRGGPAVSHRIGKARHRTADGSARAALPAAEFDALTKALVAAGFFTMAATYEDETLADGAWMRLTVRHTGGEHSVFQREDAGPEGLKALEARLDALVARLLFVPDAR</sequence>
<dbReference type="EMBL" id="SACR01000005">
    <property type="protein sequence ID" value="RVU44259.1"/>
    <property type="molecule type" value="Genomic_DNA"/>
</dbReference>
<comment type="caution">
    <text evidence="1">The sequence shown here is derived from an EMBL/GenBank/DDBJ whole genome shotgun (WGS) entry which is preliminary data.</text>
</comment>
<evidence type="ECO:0000313" key="2">
    <source>
        <dbReference type="Proteomes" id="UP000285575"/>
    </source>
</evidence>